<evidence type="ECO:0000256" key="2">
    <source>
        <dbReference type="ARBA" id="ARBA00022692"/>
    </source>
</evidence>
<evidence type="ECO:0008006" key="8">
    <source>
        <dbReference type="Google" id="ProtNLM"/>
    </source>
</evidence>
<protein>
    <recommendedName>
        <fullName evidence="8">Tetraspanin</fullName>
    </recommendedName>
</protein>
<name>A0ABP1S7D3_9HEXA</name>
<keyword evidence="7" id="KW-1185">Reference proteome</keyword>
<dbReference type="InterPro" id="IPR008952">
    <property type="entry name" value="Tetraspanin_EC2_sf"/>
</dbReference>
<dbReference type="Gene3D" id="1.10.1450.10">
    <property type="entry name" value="Tetraspanin"/>
    <property type="match status" value="1"/>
</dbReference>
<feature type="transmembrane region" description="Helical" evidence="5">
    <location>
        <begin position="54"/>
        <end position="74"/>
    </location>
</feature>
<dbReference type="EMBL" id="CAXLJM020000161">
    <property type="protein sequence ID" value="CAL8145002.1"/>
    <property type="molecule type" value="Genomic_DNA"/>
</dbReference>
<evidence type="ECO:0000313" key="6">
    <source>
        <dbReference type="EMBL" id="CAL8145002.1"/>
    </source>
</evidence>
<keyword evidence="3 5" id="KW-1133">Transmembrane helix</keyword>
<reference evidence="6 7" key="1">
    <citation type="submission" date="2024-08" db="EMBL/GenBank/DDBJ databases">
        <authorList>
            <person name="Cucini C."/>
            <person name="Frati F."/>
        </authorList>
    </citation>
    <scope>NUCLEOTIDE SEQUENCE [LARGE SCALE GENOMIC DNA]</scope>
</reference>
<dbReference type="Proteomes" id="UP001642540">
    <property type="component" value="Unassembled WGS sequence"/>
</dbReference>
<dbReference type="PANTHER" id="PTHR19282">
    <property type="entry name" value="TETRASPANIN"/>
    <property type="match status" value="1"/>
</dbReference>
<feature type="transmembrane region" description="Helical" evidence="5">
    <location>
        <begin position="86"/>
        <end position="107"/>
    </location>
</feature>
<comment type="subcellular location">
    <subcellularLocation>
        <location evidence="1">Membrane</location>
        <topology evidence="1">Multi-pass membrane protein</topology>
    </subcellularLocation>
</comment>
<evidence type="ECO:0000256" key="4">
    <source>
        <dbReference type="ARBA" id="ARBA00023136"/>
    </source>
</evidence>
<evidence type="ECO:0000256" key="1">
    <source>
        <dbReference type="ARBA" id="ARBA00004141"/>
    </source>
</evidence>
<keyword evidence="4 5" id="KW-0472">Membrane</keyword>
<keyword evidence="2 5" id="KW-0812">Transmembrane</keyword>
<organism evidence="6 7">
    <name type="scientific">Orchesella dallaii</name>
    <dbReference type="NCBI Taxonomy" id="48710"/>
    <lineage>
        <taxon>Eukaryota</taxon>
        <taxon>Metazoa</taxon>
        <taxon>Ecdysozoa</taxon>
        <taxon>Arthropoda</taxon>
        <taxon>Hexapoda</taxon>
        <taxon>Collembola</taxon>
        <taxon>Entomobryomorpha</taxon>
        <taxon>Entomobryoidea</taxon>
        <taxon>Orchesellidae</taxon>
        <taxon>Orchesellinae</taxon>
        <taxon>Orchesella</taxon>
    </lineage>
</organism>
<comment type="caution">
    <text evidence="6">The sequence shown here is derived from an EMBL/GenBank/DDBJ whole genome shotgun (WGS) entry which is preliminary data.</text>
</comment>
<dbReference type="InterPro" id="IPR018499">
    <property type="entry name" value="Tetraspanin/Peripherin"/>
</dbReference>
<evidence type="ECO:0000256" key="5">
    <source>
        <dbReference type="SAM" id="Phobius"/>
    </source>
</evidence>
<proteinExistence type="predicted"/>
<dbReference type="PANTHER" id="PTHR19282:SF544">
    <property type="entry name" value="TETRASPANIN"/>
    <property type="match status" value="1"/>
</dbReference>
<accession>A0ABP1S7D3</accession>
<sequence>MFPKLRIDRTTLFYYITHILGCILAFTLILIAFLTQKAEKDTIGDFEINLSTPFVILFYVSASFLLVAIGIGYLAQKLSDKPSLWILYCILLSLISLIMLTASISSYSKAVSNEAPKFLKHTMEFYVKGHSGSKKWDNLHRKFECCGTKGYQDWQDVQFGRTSLRVPQSCCRPPNNTDDYCGLNALPHDPNANDRIYARVGMNRNTFSS</sequence>
<dbReference type="Pfam" id="PF00335">
    <property type="entry name" value="Tetraspanin"/>
    <property type="match status" value="1"/>
</dbReference>
<evidence type="ECO:0000256" key="3">
    <source>
        <dbReference type="ARBA" id="ARBA00022989"/>
    </source>
</evidence>
<gene>
    <name evidence="6" type="ORF">ODALV1_LOCUS30363</name>
</gene>
<dbReference type="SUPFAM" id="SSF48652">
    <property type="entry name" value="Tetraspanin"/>
    <property type="match status" value="1"/>
</dbReference>
<feature type="transmembrane region" description="Helical" evidence="5">
    <location>
        <begin position="12"/>
        <end position="34"/>
    </location>
</feature>
<evidence type="ECO:0000313" key="7">
    <source>
        <dbReference type="Proteomes" id="UP001642540"/>
    </source>
</evidence>